<name>A0ABS6V4C5_9SPHN</name>
<dbReference type="Proteomes" id="UP000698028">
    <property type="component" value="Unassembled WGS sequence"/>
</dbReference>
<protein>
    <recommendedName>
        <fullName evidence="4">Cell division protein FtsL</fullName>
    </recommendedName>
</protein>
<proteinExistence type="predicted"/>
<dbReference type="RefSeq" id="WP_218632394.1">
    <property type="nucleotide sequence ID" value="NZ_JAHVAH010000001.1"/>
</dbReference>
<organism evidence="2 3">
    <name type="scientific">Sphingomicrobium clamense</name>
    <dbReference type="NCBI Taxonomy" id="2851013"/>
    <lineage>
        <taxon>Bacteria</taxon>
        <taxon>Pseudomonadati</taxon>
        <taxon>Pseudomonadota</taxon>
        <taxon>Alphaproteobacteria</taxon>
        <taxon>Sphingomonadales</taxon>
        <taxon>Sphingomonadaceae</taxon>
        <taxon>Sphingomicrobium</taxon>
    </lineage>
</organism>
<evidence type="ECO:0008006" key="4">
    <source>
        <dbReference type="Google" id="ProtNLM"/>
    </source>
</evidence>
<evidence type="ECO:0000256" key="1">
    <source>
        <dbReference type="SAM" id="MobiDB-lite"/>
    </source>
</evidence>
<feature type="region of interest" description="Disordered" evidence="1">
    <location>
        <begin position="145"/>
        <end position="182"/>
    </location>
</feature>
<evidence type="ECO:0000313" key="3">
    <source>
        <dbReference type="Proteomes" id="UP000698028"/>
    </source>
</evidence>
<evidence type="ECO:0000313" key="2">
    <source>
        <dbReference type="EMBL" id="MBW0144394.1"/>
    </source>
</evidence>
<sequence>MSARTRSFRPIILAALVLVASLSCYLISLRVASERAALEGVERDIAMVTRDIRTLETEIGTRGRLAQLERWNARFLRLSAPRADQFVDTGFHLANLVTPQEQPALEAPVVLASADAPAREDVIETPATKPAAEMLQLASLERTVAPKPAAKPAKPVVDSLAPQGGDDDVRDPLAPIEVGASR</sequence>
<accession>A0ABS6V4C5</accession>
<dbReference type="EMBL" id="JAHVAH010000001">
    <property type="protein sequence ID" value="MBW0144394.1"/>
    <property type="molecule type" value="Genomic_DNA"/>
</dbReference>
<gene>
    <name evidence="2" type="ORF">KTQ36_03685</name>
</gene>
<keyword evidence="3" id="KW-1185">Reference proteome</keyword>
<feature type="compositionally biased region" description="Low complexity" evidence="1">
    <location>
        <begin position="145"/>
        <end position="157"/>
    </location>
</feature>
<comment type="caution">
    <text evidence="2">The sequence shown here is derived from an EMBL/GenBank/DDBJ whole genome shotgun (WGS) entry which is preliminary data.</text>
</comment>
<reference evidence="2 3" key="1">
    <citation type="submission" date="2021-07" db="EMBL/GenBank/DDBJ databases">
        <title>The draft genome sequence of Sphingomicrobium sp. B8.</title>
        <authorList>
            <person name="Mu L."/>
        </authorList>
    </citation>
    <scope>NUCLEOTIDE SEQUENCE [LARGE SCALE GENOMIC DNA]</scope>
    <source>
        <strain evidence="2 3">B8</strain>
    </source>
</reference>
<dbReference type="PROSITE" id="PS51257">
    <property type="entry name" value="PROKAR_LIPOPROTEIN"/>
    <property type="match status" value="1"/>
</dbReference>